<sequence>MNVVILLSAPWLAAAVLTWQLPRLASRFHPDWQVPVVAWLAVTVAVSSWVSLVAGATVLWNQSEFAGRAAGSVLAVAAAAAVLLAVRHARNVRTSVRANRAFRGHSRDETGVLVLDDDRPDAFAVPGRSGGLVVLTTGLTDALTADERRAVIDHERAHLRHRHHVHVQAVELAARINPMLRPWCHVVRLAAERCADEYAARRDRRTAAQAVARAALLCARVVAPDVCHITGRPSDARVRVMALTGAPPERQRRRAVLAAGLVALVLSGQSYLAGDVIQDRLAPEAGESPATVIG</sequence>
<dbReference type="GO" id="GO:0006508">
    <property type="term" value="P:proteolysis"/>
    <property type="evidence" value="ECO:0007669"/>
    <property type="project" value="UniProtKB-KW"/>
</dbReference>
<evidence type="ECO:0000256" key="2">
    <source>
        <dbReference type="ARBA" id="ARBA00022723"/>
    </source>
</evidence>
<keyword evidence="10" id="KW-1185">Reference proteome</keyword>
<dbReference type="Pfam" id="PF01435">
    <property type="entry name" value="Peptidase_M48"/>
    <property type="match status" value="1"/>
</dbReference>
<comment type="similarity">
    <text evidence="6">Belongs to the peptidase M48 family.</text>
</comment>
<reference evidence="9" key="1">
    <citation type="submission" date="2014-03" db="EMBL/GenBank/DDBJ databases">
        <title>Draft Genome Sequence of Mycobacterium cosmeticum DSM 44829.</title>
        <authorList>
            <person name="Croce O."/>
            <person name="Robert C."/>
            <person name="Raoult D."/>
            <person name="Drancourt M."/>
        </authorList>
    </citation>
    <scope>NUCLEOTIDE SEQUENCE [LARGE SCALE GENOMIC DNA]</scope>
    <source>
        <strain evidence="9">DSM 44829</strain>
    </source>
</reference>
<evidence type="ECO:0000256" key="6">
    <source>
        <dbReference type="RuleBase" id="RU003983"/>
    </source>
</evidence>
<evidence type="ECO:0000256" key="4">
    <source>
        <dbReference type="ARBA" id="ARBA00022833"/>
    </source>
</evidence>
<keyword evidence="1 6" id="KW-0645">Protease</keyword>
<evidence type="ECO:0000259" key="8">
    <source>
        <dbReference type="Pfam" id="PF01435"/>
    </source>
</evidence>
<dbReference type="OrthoDB" id="9785340at2"/>
<dbReference type="eggNOG" id="COG0501">
    <property type="taxonomic scope" value="Bacteria"/>
</dbReference>
<dbReference type="GO" id="GO:0046872">
    <property type="term" value="F:metal ion binding"/>
    <property type="evidence" value="ECO:0007669"/>
    <property type="project" value="UniProtKB-KW"/>
</dbReference>
<dbReference type="GO" id="GO:0004222">
    <property type="term" value="F:metalloendopeptidase activity"/>
    <property type="evidence" value="ECO:0007669"/>
    <property type="project" value="InterPro"/>
</dbReference>
<feature type="transmembrane region" description="Helical" evidence="7">
    <location>
        <begin position="34"/>
        <end position="58"/>
    </location>
</feature>
<keyword evidence="5 6" id="KW-0482">Metalloprotease</keyword>
<evidence type="ECO:0000256" key="3">
    <source>
        <dbReference type="ARBA" id="ARBA00022801"/>
    </source>
</evidence>
<dbReference type="InterPro" id="IPR052173">
    <property type="entry name" value="Beta-lactam_resp_regulator"/>
</dbReference>
<accession>W9B8U0</accession>
<feature type="transmembrane region" description="Helical" evidence="7">
    <location>
        <begin position="65"/>
        <end position="86"/>
    </location>
</feature>
<evidence type="ECO:0000313" key="10">
    <source>
        <dbReference type="Proteomes" id="UP000028870"/>
    </source>
</evidence>
<dbReference type="AlphaFoldDB" id="W9B8U0"/>
<evidence type="ECO:0000256" key="7">
    <source>
        <dbReference type="SAM" id="Phobius"/>
    </source>
</evidence>
<dbReference type="STRING" id="258533.BN977_05892"/>
<keyword evidence="2" id="KW-0479">Metal-binding</keyword>
<dbReference type="InterPro" id="IPR001915">
    <property type="entry name" value="Peptidase_M48"/>
</dbReference>
<dbReference type="Proteomes" id="UP000028870">
    <property type="component" value="Unassembled WGS sequence"/>
</dbReference>
<dbReference type="PANTHER" id="PTHR34978:SF3">
    <property type="entry name" value="SLR0241 PROTEIN"/>
    <property type="match status" value="1"/>
</dbReference>
<keyword evidence="7" id="KW-0812">Transmembrane</keyword>
<gene>
    <name evidence="9" type="ORF">BN977_05892</name>
</gene>
<dbReference type="Gene3D" id="3.30.2010.10">
    <property type="entry name" value="Metalloproteases ('zincins'), catalytic domain"/>
    <property type="match status" value="1"/>
</dbReference>
<feature type="domain" description="Peptidase M48" evidence="8">
    <location>
        <begin position="109"/>
        <end position="171"/>
    </location>
</feature>
<keyword evidence="3 6" id="KW-0378">Hydrolase</keyword>
<name>W9B8U0_MYCCO</name>
<dbReference type="EMBL" id="CCBB010000003">
    <property type="protein sequence ID" value="CDO11051.1"/>
    <property type="molecule type" value="Genomic_DNA"/>
</dbReference>
<dbReference type="PANTHER" id="PTHR34978">
    <property type="entry name" value="POSSIBLE SENSOR-TRANSDUCER PROTEIN BLAR"/>
    <property type="match status" value="1"/>
</dbReference>
<comment type="caution">
    <text evidence="9">The sequence shown here is derived from an EMBL/GenBank/DDBJ whole genome shotgun (WGS) entry which is preliminary data.</text>
</comment>
<keyword evidence="4 6" id="KW-0862">Zinc</keyword>
<keyword evidence="7" id="KW-0472">Membrane</keyword>
<proteinExistence type="inferred from homology"/>
<evidence type="ECO:0000313" key="9">
    <source>
        <dbReference type="EMBL" id="CDO11051.1"/>
    </source>
</evidence>
<protein>
    <submittedName>
        <fullName evidence="9">Zn-dependent protease with chaperone function</fullName>
    </submittedName>
</protein>
<comment type="cofactor">
    <cofactor evidence="6">
        <name>Zn(2+)</name>
        <dbReference type="ChEBI" id="CHEBI:29105"/>
    </cofactor>
    <text evidence="6">Binds 1 zinc ion per subunit.</text>
</comment>
<evidence type="ECO:0000256" key="5">
    <source>
        <dbReference type="ARBA" id="ARBA00023049"/>
    </source>
</evidence>
<keyword evidence="7" id="KW-1133">Transmembrane helix</keyword>
<reference evidence="9" key="2">
    <citation type="submission" date="2014-03" db="EMBL/GenBank/DDBJ databases">
        <authorList>
            <person name="Urmite Genomes"/>
        </authorList>
    </citation>
    <scope>NUCLEOTIDE SEQUENCE</scope>
    <source>
        <strain evidence="9">DSM 44829</strain>
    </source>
</reference>
<evidence type="ECO:0000256" key="1">
    <source>
        <dbReference type="ARBA" id="ARBA00022670"/>
    </source>
</evidence>
<organism evidence="9 10">
    <name type="scientific">Mycolicibacterium cosmeticum</name>
    <dbReference type="NCBI Taxonomy" id="258533"/>
    <lineage>
        <taxon>Bacteria</taxon>
        <taxon>Bacillati</taxon>
        <taxon>Actinomycetota</taxon>
        <taxon>Actinomycetes</taxon>
        <taxon>Mycobacteriales</taxon>
        <taxon>Mycobacteriaceae</taxon>
        <taxon>Mycolicibacterium</taxon>
    </lineage>
</organism>